<feature type="region of interest" description="Disordered" evidence="1">
    <location>
        <begin position="203"/>
        <end position="274"/>
    </location>
</feature>
<name>A0ABR3PDG8_9PEZI</name>
<keyword evidence="3" id="KW-1185">Reference proteome</keyword>
<feature type="compositionally biased region" description="Low complexity" evidence="1">
    <location>
        <begin position="154"/>
        <end position="176"/>
    </location>
</feature>
<feature type="compositionally biased region" description="Low complexity" evidence="1">
    <location>
        <begin position="230"/>
        <end position="241"/>
    </location>
</feature>
<feature type="compositionally biased region" description="Basic and acidic residues" evidence="1">
    <location>
        <begin position="67"/>
        <end position="76"/>
    </location>
</feature>
<feature type="compositionally biased region" description="Low complexity" evidence="1">
    <location>
        <begin position="77"/>
        <end position="102"/>
    </location>
</feature>
<proteinExistence type="predicted"/>
<protein>
    <submittedName>
        <fullName evidence="2">Uncharacterized protein</fullName>
    </submittedName>
</protein>
<feature type="compositionally biased region" description="Low complexity" evidence="1">
    <location>
        <begin position="203"/>
        <end position="212"/>
    </location>
</feature>
<evidence type="ECO:0000313" key="2">
    <source>
        <dbReference type="EMBL" id="KAL1304197.1"/>
    </source>
</evidence>
<evidence type="ECO:0000256" key="1">
    <source>
        <dbReference type="SAM" id="MobiDB-lite"/>
    </source>
</evidence>
<dbReference type="GeneID" id="95974323"/>
<dbReference type="EMBL" id="JBFMKM010000009">
    <property type="protein sequence ID" value="KAL1304197.1"/>
    <property type="molecule type" value="Genomic_DNA"/>
</dbReference>
<feature type="compositionally biased region" description="Basic residues" evidence="1">
    <location>
        <begin position="127"/>
        <end position="140"/>
    </location>
</feature>
<dbReference type="PANTHER" id="PTHR42051">
    <property type="entry name" value="MEIOTICALLY UP-REGULATED PROTEIN PB1A10.08"/>
    <property type="match status" value="1"/>
</dbReference>
<sequence length="546" mass="60113">MFVPRSFKYSSLPSSPPPTSKTPKVRRGVHDTRSTHSRPSSVDFEPSVSSPLAAAAAAAAASPHSIDLLHPHRDSATESFHSTTTTPTTTTSTAHPTTSMSTRQASKPVEIPTRPQSRGETQAPASHHTRSQAQRPRRKSPTTSSHGGHRSDSLPPAVAALLAVTAIPPPRRASSAARKRMGSPSPRISIDELVHEWRHDSSLRSSFGSGASMDFLLEPTDDTTDERSSYSRSSSCDSIPSLEADDQSVLSVGSPATPDSIRSRRSNSATPRKERAICCIEPEDCGLEHPLGTSDMDSDDFASFIFPVTPSKDAGKRKSMSFKSNLTSSFKAFKSRALSSISSLNQAISQTDAVFSDESLWQHPYVFPRLSSEVRPKTFATTPTRSQRRYLNPATLPFEEQQHHWSQALSTVDEDMPTTPMIQMQTYRRLSPAPSRKPRRNSGTPDSRSEAGRALAAPLAQPQMHRQREVRENSNFLRVIVLEMNMRRNGKFEEGTAGKAKIWLPPRRVVLPSDDVFEDESDEDELIDGPVARRVPKRWVGITAEY</sequence>
<accession>A0ABR3PDG8</accession>
<feature type="region of interest" description="Disordered" evidence="1">
    <location>
        <begin position="1"/>
        <end position="187"/>
    </location>
</feature>
<feature type="region of interest" description="Disordered" evidence="1">
    <location>
        <begin position="427"/>
        <end position="453"/>
    </location>
</feature>
<dbReference type="PANTHER" id="PTHR42051:SF1">
    <property type="entry name" value="MEIOTICALLY UP-REGULATED PROTEIN PB1A10.08"/>
    <property type="match status" value="1"/>
</dbReference>
<organism evidence="2 3">
    <name type="scientific">Neodothiora populina</name>
    <dbReference type="NCBI Taxonomy" id="2781224"/>
    <lineage>
        <taxon>Eukaryota</taxon>
        <taxon>Fungi</taxon>
        <taxon>Dikarya</taxon>
        <taxon>Ascomycota</taxon>
        <taxon>Pezizomycotina</taxon>
        <taxon>Dothideomycetes</taxon>
        <taxon>Dothideomycetidae</taxon>
        <taxon>Dothideales</taxon>
        <taxon>Dothioraceae</taxon>
        <taxon>Neodothiora</taxon>
    </lineage>
</organism>
<evidence type="ECO:0000313" key="3">
    <source>
        <dbReference type="Proteomes" id="UP001562354"/>
    </source>
</evidence>
<gene>
    <name evidence="2" type="ORF">AAFC00_000620</name>
</gene>
<dbReference type="RefSeq" id="XP_069200472.1">
    <property type="nucleotide sequence ID" value="XM_069346165.1"/>
</dbReference>
<reference evidence="2 3" key="1">
    <citation type="submission" date="2024-07" db="EMBL/GenBank/DDBJ databases">
        <title>Draft sequence of the Neodothiora populina.</title>
        <authorList>
            <person name="Drown D.D."/>
            <person name="Schuette U.S."/>
            <person name="Buechlein A.B."/>
            <person name="Rusch D.R."/>
            <person name="Winton L.W."/>
            <person name="Adams G.A."/>
        </authorList>
    </citation>
    <scope>NUCLEOTIDE SEQUENCE [LARGE SCALE GENOMIC DNA]</scope>
    <source>
        <strain evidence="2 3">CPC 39397</strain>
    </source>
</reference>
<comment type="caution">
    <text evidence="2">The sequence shown here is derived from an EMBL/GenBank/DDBJ whole genome shotgun (WGS) entry which is preliminary data.</text>
</comment>
<feature type="compositionally biased region" description="Polar residues" evidence="1">
    <location>
        <begin position="114"/>
        <end position="124"/>
    </location>
</feature>
<dbReference type="InterPro" id="IPR034443">
    <property type="entry name" value="PB1A10.08"/>
</dbReference>
<dbReference type="Proteomes" id="UP001562354">
    <property type="component" value="Unassembled WGS sequence"/>
</dbReference>